<comment type="caution">
    <text evidence="2">The sequence shown here is derived from an EMBL/GenBank/DDBJ whole genome shotgun (WGS) entry which is preliminary data.</text>
</comment>
<evidence type="ECO:0000256" key="1">
    <source>
        <dbReference type="SAM" id="SignalP"/>
    </source>
</evidence>
<evidence type="ECO:0000313" key="3">
    <source>
        <dbReference type="Proteomes" id="UP000076154"/>
    </source>
</evidence>
<protein>
    <recommendedName>
        <fullName evidence="4">Chitin-binding type-4 domain-containing protein</fullName>
    </recommendedName>
</protein>
<proteinExistence type="predicted"/>
<gene>
    <name evidence="2" type="ORF">Hypma_016435</name>
</gene>
<feature type="chain" id="PRO_5016909560" description="Chitin-binding type-4 domain-containing protein" evidence="1">
    <location>
        <begin position="22"/>
        <end position="195"/>
    </location>
</feature>
<dbReference type="AlphaFoldDB" id="A0A369J2I0"/>
<sequence length="195" mass="21512">MRPCRSLAFFILLAASLVALAQSCDGSIYELGLSFNEDATVQARDILDALYTTVYKRALAMEEYESVVARTLTPPPSPPPGLRPGDVVRTSQAGGVTVNIIKAGGTTQNPIPPGHLRERKKGYSDLRGNDYAFVVPLTGPVERRTIMDILTCPDCVHLSWFGFRNVKDTMDGWAYLVVCDWVTVEESTFLQSPLW</sequence>
<dbReference type="InParanoid" id="A0A369J2I0"/>
<dbReference type="EMBL" id="LUEZ02000096">
    <property type="protein sequence ID" value="RDB14847.1"/>
    <property type="molecule type" value="Genomic_DNA"/>
</dbReference>
<evidence type="ECO:0000313" key="2">
    <source>
        <dbReference type="EMBL" id="RDB14847.1"/>
    </source>
</evidence>
<evidence type="ECO:0008006" key="4">
    <source>
        <dbReference type="Google" id="ProtNLM"/>
    </source>
</evidence>
<keyword evidence="1" id="KW-0732">Signal</keyword>
<reference evidence="2" key="1">
    <citation type="submission" date="2018-04" db="EMBL/GenBank/DDBJ databases">
        <title>Whole genome sequencing of Hypsizygus marmoreus.</title>
        <authorList>
            <person name="Choi I.-G."/>
            <person name="Min B."/>
            <person name="Kim J.-G."/>
            <person name="Kim S."/>
            <person name="Oh Y.-L."/>
            <person name="Kong W.-S."/>
            <person name="Park H."/>
            <person name="Jeong J."/>
            <person name="Song E.-S."/>
        </authorList>
    </citation>
    <scope>NUCLEOTIDE SEQUENCE [LARGE SCALE GENOMIC DNA]</scope>
    <source>
        <strain evidence="2">51987-8</strain>
    </source>
</reference>
<organism evidence="2 3">
    <name type="scientific">Hypsizygus marmoreus</name>
    <name type="common">White beech mushroom</name>
    <name type="synonym">Agaricus marmoreus</name>
    <dbReference type="NCBI Taxonomy" id="39966"/>
    <lineage>
        <taxon>Eukaryota</taxon>
        <taxon>Fungi</taxon>
        <taxon>Dikarya</taxon>
        <taxon>Basidiomycota</taxon>
        <taxon>Agaricomycotina</taxon>
        <taxon>Agaricomycetes</taxon>
        <taxon>Agaricomycetidae</taxon>
        <taxon>Agaricales</taxon>
        <taxon>Tricholomatineae</taxon>
        <taxon>Lyophyllaceae</taxon>
        <taxon>Hypsizygus</taxon>
    </lineage>
</organism>
<dbReference type="PROSITE" id="PS51257">
    <property type="entry name" value="PROKAR_LIPOPROTEIN"/>
    <property type="match status" value="1"/>
</dbReference>
<accession>A0A369J2I0</accession>
<name>A0A369J2I0_HYPMA</name>
<keyword evidence="3" id="KW-1185">Reference proteome</keyword>
<feature type="signal peptide" evidence="1">
    <location>
        <begin position="1"/>
        <end position="21"/>
    </location>
</feature>
<dbReference type="Proteomes" id="UP000076154">
    <property type="component" value="Unassembled WGS sequence"/>
</dbReference>